<feature type="transmembrane region" description="Helical" evidence="6">
    <location>
        <begin position="349"/>
        <end position="370"/>
    </location>
</feature>
<comment type="similarity">
    <text evidence="1 5">Belongs to the peptidase S8 family.</text>
</comment>
<dbReference type="PROSITE" id="PS51892">
    <property type="entry name" value="SUBTILASE"/>
    <property type="match status" value="1"/>
</dbReference>
<keyword evidence="2" id="KW-0645">Protease</keyword>
<accession>A0ABV3GBY9</accession>
<dbReference type="Proteomes" id="UP001551675">
    <property type="component" value="Unassembled WGS sequence"/>
</dbReference>
<reference evidence="9 10" key="1">
    <citation type="submission" date="2024-06" db="EMBL/GenBank/DDBJ databases">
        <title>The Natural Products Discovery Center: Release of the First 8490 Sequenced Strains for Exploring Actinobacteria Biosynthetic Diversity.</title>
        <authorList>
            <person name="Kalkreuter E."/>
            <person name="Kautsar S.A."/>
            <person name="Yang D."/>
            <person name="Bader C.D."/>
            <person name="Teijaro C.N."/>
            <person name="Fluegel L."/>
            <person name="Davis C.M."/>
            <person name="Simpson J.R."/>
            <person name="Lauterbach L."/>
            <person name="Steele A.D."/>
            <person name="Gui C."/>
            <person name="Meng S."/>
            <person name="Li G."/>
            <person name="Viehrig K."/>
            <person name="Ye F."/>
            <person name="Su P."/>
            <person name="Kiefer A.F."/>
            <person name="Nichols A."/>
            <person name="Cepeda A.J."/>
            <person name="Yan W."/>
            <person name="Fan B."/>
            <person name="Jiang Y."/>
            <person name="Adhikari A."/>
            <person name="Zheng C.-J."/>
            <person name="Schuster L."/>
            <person name="Cowan T.M."/>
            <person name="Smanski M.J."/>
            <person name="Chevrette M.G."/>
            <person name="De Carvalho L.P.S."/>
            <person name="Shen B."/>
        </authorList>
    </citation>
    <scope>NUCLEOTIDE SEQUENCE [LARGE SCALE GENOMIC DNA]</scope>
    <source>
        <strain evidence="9 10">NPDC050100</strain>
    </source>
</reference>
<keyword evidence="6" id="KW-0472">Membrane</keyword>
<keyword evidence="6" id="KW-1133">Transmembrane helix</keyword>
<dbReference type="InterPro" id="IPR015500">
    <property type="entry name" value="Peptidase_S8_subtilisin-rel"/>
</dbReference>
<dbReference type="PRINTS" id="PR00723">
    <property type="entry name" value="SUBTILISIN"/>
</dbReference>
<evidence type="ECO:0000313" key="9">
    <source>
        <dbReference type="EMBL" id="MEV0969150.1"/>
    </source>
</evidence>
<keyword evidence="10" id="KW-1185">Reference proteome</keyword>
<dbReference type="SUPFAM" id="SSF52743">
    <property type="entry name" value="Subtilisin-like"/>
    <property type="match status" value="1"/>
</dbReference>
<dbReference type="Pfam" id="PF00082">
    <property type="entry name" value="Peptidase_S8"/>
    <property type="match status" value="1"/>
</dbReference>
<protein>
    <submittedName>
        <fullName evidence="9">S8 family serine peptidase</fullName>
    </submittedName>
</protein>
<dbReference type="InterPro" id="IPR000209">
    <property type="entry name" value="Peptidase_S8/S53_dom"/>
</dbReference>
<evidence type="ECO:0000256" key="7">
    <source>
        <dbReference type="SAM" id="SignalP"/>
    </source>
</evidence>
<keyword evidence="3" id="KW-0378">Hydrolase</keyword>
<dbReference type="InterPro" id="IPR050131">
    <property type="entry name" value="Peptidase_S8_subtilisin-like"/>
</dbReference>
<organism evidence="9 10">
    <name type="scientific">Microtetraspora glauca</name>
    <dbReference type="NCBI Taxonomy" id="1996"/>
    <lineage>
        <taxon>Bacteria</taxon>
        <taxon>Bacillati</taxon>
        <taxon>Actinomycetota</taxon>
        <taxon>Actinomycetes</taxon>
        <taxon>Streptosporangiales</taxon>
        <taxon>Streptosporangiaceae</taxon>
        <taxon>Microtetraspora</taxon>
    </lineage>
</organism>
<keyword evidence="6" id="KW-0812">Transmembrane</keyword>
<name>A0ABV3GBY9_MICGL</name>
<feature type="chain" id="PRO_5046436389" evidence="7">
    <location>
        <begin position="29"/>
        <end position="373"/>
    </location>
</feature>
<dbReference type="Gene3D" id="3.40.50.200">
    <property type="entry name" value="Peptidase S8/S53 domain"/>
    <property type="match status" value="1"/>
</dbReference>
<dbReference type="InterPro" id="IPR036852">
    <property type="entry name" value="Peptidase_S8/S53_dom_sf"/>
</dbReference>
<proteinExistence type="inferred from homology"/>
<comment type="caution">
    <text evidence="5">Lacks conserved residue(s) required for the propagation of feature annotation.</text>
</comment>
<evidence type="ECO:0000256" key="2">
    <source>
        <dbReference type="ARBA" id="ARBA00022670"/>
    </source>
</evidence>
<evidence type="ECO:0000256" key="4">
    <source>
        <dbReference type="ARBA" id="ARBA00022825"/>
    </source>
</evidence>
<evidence type="ECO:0000259" key="8">
    <source>
        <dbReference type="Pfam" id="PF00082"/>
    </source>
</evidence>
<keyword evidence="7" id="KW-0732">Signal</keyword>
<evidence type="ECO:0000256" key="1">
    <source>
        <dbReference type="ARBA" id="ARBA00011073"/>
    </source>
</evidence>
<evidence type="ECO:0000256" key="5">
    <source>
        <dbReference type="PROSITE-ProRule" id="PRU01240"/>
    </source>
</evidence>
<sequence length="373" mass="37556">MLRRAARCAAVLSVLPVLSVVSAAPALAAPSGDRVVLDAVNAEKAWKVTKGEGVIVAVLDGRVDGGASELKGRVEQGPDMTGTVFGRAKSSPGEATATASLIAGDGSGGGAWGVAPRARILSIPVISETLPGDFVDPQAEPGAAIDSPLARAIRHAANNGASVISVPTGSYAVGRMDRDAISYALSRGVVIVSGVGDGGDYWRFPAGYPGVVGVAAAGKDAPTSTNLSVLVAAPGVDLPVALPDGRHGHRTGSGPASAIVAGVAALIKARYPDLKPELVTRALITTSRRGVPGYDKKTGFGVVDAAAALARAGELGGYARTVPVEEDLHFGDGRLTPGPARPGPDPVRLWIYGIGVLLGVGAFVAAVVVLTRR</sequence>
<feature type="domain" description="Peptidase S8/S53" evidence="8">
    <location>
        <begin position="51"/>
        <end position="301"/>
    </location>
</feature>
<evidence type="ECO:0000256" key="3">
    <source>
        <dbReference type="ARBA" id="ARBA00022801"/>
    </source>
</evidence>
<dbReference type="EMBL" id="JBFALK010000004">
    <property type="protein sequence ID" value="MEV0969150.1"/>
    <property type="molecule type" value="Genomic_DNA"/>
</dbReference>
<gene>
    <name evidence="9" type="ORF">AB0I59_10980</name>
</gene>
<keyword evidence="4" id="KW-0720">Serine protease</keyword>
<feature type="signal peptide" evidence="7">
    <location>
        <begin position="1"/>
        <end position="28"/>
    </location>
</feature>
<evidence type="ECO:0000256" key="6">
    <source>
        <dbReference type="SAM" id="Phobius"/>
    </source>
</evidence>
<dbReference type="PANTHER" id="PTHR43806:SF11">
    <property type="entry name" value="CEREVISIN-RELATED"/>
    <property type="match status" value="1"/>
</dbReference>
<comment type="caution">
    <text evidence="9">The sequence shown here is derived from an EMBL/GenBank/DDBJ whole genome shotgun (WGS) entry which is preliminary data.</text>
</comment>
<evidence type="ECO:0000313" key="10">
    <source>
        <dbReference type="Proteomes" id="UP001551675"/>
    </source>
</evidence>
<dbReference type="PANTHER" id="PTHR43806">
    <property type="entry name" value="PEPTIDASE S8"/>
    <property type="match status" value="1"/>
</dbReference>
<dbReference type="RefSeq" id="WP_358132002.1">
    <property type="nucleotide sequence ID" value="NZ_JBFALK010000004.1"/>
</dbReference>